<dbReference type="STRING" id="602072.A0A1R3RYJ4"/>
<gene>
    <name evidence="3" type="ORF">ASPCADRAFT_203308</name>
</gene>
<protein>
    <submittedName>
        <fullName evidence="3">Uncharacterized protein</fullName>
    </submittedName>
</protein>
<evidence type="ECO:0000313" key="4">
    <source>
        <dbReference type="Proteomes" id="UP000188318"/>
    </source>
</evidence>
<reference evidence="4" key="1">
    <citation type="journal article" date="2017" name="Genome Biol.">
        <title>Comparative genomics reveals high biological diversity and specific adaptations in the industrially and medically important fungal genus Aspergillus.</title>
        <authorList>
            <person name="de Vries R.P."/>
            <person name="Riley R."/>
            <person name="Wiebenga A."/>
            <person name="Aguilar-Osorio G."/>
            <person name="Amillis S."/>
            <person name="Uchima C.A."/>
            <person name="Anderluh G."/>
            <person name="Asadollahi M."/>
            <person name="Askin M."/>
            <person name="Barry K."/>
            <person name="Battaglia E."/>
            <person name="Bayram O."/>
            <person name="Benocci T."/>
            <person name="Braus-Stromeyer S.A."/>
            <person name="Caldana C."/>
            <person name="Canovas D."/>
            <person name="Cerqueira G.C."/>
            <person name="Chen F."/>
            <person name="Chen W."/>
            <person name="Choi C."/>
            <person name="Clum A."/>
            <person name="Dos Santos R.A."/>
            <person name="Damasio A.R."/>
            <person name="Diallinas G."/>
            <person name="Emri T."/>
            <person name="Fekete E."/>
            <person name="Flipphi M."/>
            <person name="Freyberg S."/>
            <person name="Gallo A."/>
            <person name="Gournas C."/>
            <person name="Habgood R."/>
            <person name="Hainaut M."/>
            <person name="Harispe M.L."/>
            <person name="Henrissat B."/>
            <person name="Hilden K.S."/>
            <person name="Hope R."/>
            <person name="Hossain A."/>
            <person name="Karabika E."/>
            <person name="Karaffa L."/>
            <person name="Karanyi Z."/>
            <person name="Krasevec N."/>
            <person name="Kuo A."/>
            <person name="Kusch H."/>
            <person name="LaButti K."/>
            <person name="Lagendijk E.L."/>
            <person name="Lapidus A."/>
            <person name="Levasseur A."/>
            <person name="Lindquist E."/>
            <person name="Lipzen A."/>
            <person name="Logrieco A.F."/>
            <person name="MacCabe A."/>
            <person name="Maekelae M.R."/>
            <person name="Malavazi I."/>
            <person name="Melin P."/>
            <person name="Meyer V."/>
            <person name="Mielnichuk N."/>
            <person name="Miskei M."/>
            <person name="Molnar A.P."/>
            <person name="Mule G."/>
            <person name="Ngan C.Y."/>
            <person name="Orejas M."/>
            <person name="Orosz E."/>
            <person name="Ouedraogo J.P."/>
            <person name="Overkamp K.M."/>
            <person name="Park H.-S."/>
            <person name="Perrone G."/>
            <person name="Piumi F."/>
            <person name="Punt P.J."/>
            <person name="Ram A.F."/>
            <person name="Ramon A."/>
            <person name="Rauscher S."/>
            <person name="Record E."/>
            <person name="Riano-Pachon D.M."/>
            <person name="Robert V."/>
            <person name="Roehrig J."/>
            <person name="Ruller R."/>
            <person name="Salamov A."/>
            <person name="Salih N.S."/>
            <person name="Samson R.A."/>
            <person name="Sandor E."/>
            <person name="Sanguinetti M."/>
            <person name="Schuetze T."/>
            <person name="Sepcic K."/>
            <person name="Shelest E."/>
            <person name="Sherlock G."/>
            <person name="Sophianopoulou V."/>
            <person name="Squina F.M."/>
            <person name="Sun H."/>
            <person name="Susca A."/>
            <person name="Todd R.B."/>
            <person name="Tsang A."/>
            <person name="Unkles S.E."/>
            <person name="van de Wiele N."/>
            <person name="van Rossen-Uffink D."/>
            <person name="Oliveira J.V."/>
            <person name="Vesth T.C."/>
            <person name="Visser J."/>
            <person name="Yu J.-H."/>
            <person name="Zhou M."/>
            <person name="Andersen M.R."/>
            <person name="Archer D.B."/>
            <person name="Baker S.E."/>
            <person name="Benoit I."/>
            <person name="Brakhage A.A."/>
            <person name="Braus G.H."/>
            <person name="Fischer R."/>
            <person name="Frisvad J.C."/>
            <person name="Goldman G.H."/>
            <person name="Houbraken J."/>
            <person name="Oakley B."/>
            <person name="Pocsi I."/>
            <person name="Scazzocchio C."/>
            <person name="Seiboth B."/>
            <person name="vanKuyk P.A."/>
            <person name="Wortman J."/>
            <person name="Dyer P.S."/>
            <person name="Grigoriev I.V."/>
        </authorList>
    </citation>
    <scope>NUCLEOTIDE SEQUENCE [LARGE SCALE GENOMIC DNA]</scope>
    <source>
        <strain evidence="4">ITEM 5010</strain>
    </source>
</reference>
<dbReference type="VEuPathDB" id="FungiDB:ASPCADRAFT_203308"/>
<feature type="compositionally biased region" description="Low complexity" evidence="2">
    <location>
        <begin position="86"/>
        <end position="98"/>
    </location>
</feature>
<feature type="coiled-coil region" evidence="1">
    <location>
        <begin position="21"/>
        <end position="48"/>
    </location>
</feature>
<feature type="region of interest" description="Disordered" evidence="2">
    <location>
        <begin position="71"/>
        <end position="122"/>
    </location>
</feature>
<feature type="compositionally biased region" description="Polar residues" evidence="2">
    <location>
        <begin position="99"/>
        <end position="110"/>
    </location>
</feature>
<sequence length="349" mass="39277">MITADLIEKDHEALQSIAQSYLDLEYTHDQAEDELEEHEQELSRSAARLNYLFHPEAIRDSLEDIGFKEKAQVSKAGPQSPNRTPLSLSASESSGTLSQPQAQMTESQLPKPTIFGTEDPHEPVPQIREATITGPSNYLQIWDRAETKSCGDLPSLDQVLLDVLGLSSDEVRPLSRQSPAEPDSATDPFKLALDEKFSPFDQDDSVESAPSCQRGRFINNWILHQLRTSSRESARLRSHPEWQMMRDQGWDDTDISRLALDRWHSDDTGTVASGERTRMPSPSGEVGTTIWRGSGRPLYRRKRTRSVAFAPVPPLRRTSRHGVAWENFCPEGQSSRPANRPTQEDENPH</sequence>
<evidence type="ECO:0000256" key="1">
    <source>
        <dbReference type="SAM" id="Coils"/>
    </source>
</evidence>
<evidence type="ECO:0000256" key="2">
    <source>
        <dbReference type="SAM" id="MobiDB-lite"/>
    </source>
</evidence>
<accession>A0A1R3RYJ4</accession>
<keyword evidence="4" id="KW-1185">Reference proteome</keyword>
<keyword evidence="1" id="KW-0175">Coiled coil</keyword>
<organism evidence="3 4">
    <name type="scientific">Aspergillus carbonarius (strain ITEM 5010)</name>
    <dbReference type="NCBI Taxonomy" id="602072"/>
    <lineage>
        <taxon>Eukaryota</taxon>
        <taxon>Fungi</taxon>
        <taxon>Dikarya</taxon>
        <taxon>Ascomycota</taxon>
        <taxon>Pezizomycotina</taxon>
        <taxon>Eurotiomycetes</taxon>
        <taxon>Eurotiomycetidae</taxon>
        <taxon>Eurotiales</taxon>
        <taxon>Aspergillaceae</taxon>
        <taxon>Aspergillus</taxon>
        <taxon>Aspergillus subgen. Circumdati</taxon>
    </lineage>
</organism>
<dbReference type="AlphaFoldDB" id="A0A1R3RYJ4"/>
<feature type="region of interest" description="Disordered" evidence="2">
    <location>
        <begin position="266"/>
        <end position="297"/>
    </location>
</feature>
<dbReference type="Proteomes" id="UP000188318">
    <property type="component" value="Unassembled WGS sequence"/>
</dbReference>
<name>A0A1R3RYJ4_ASPC5</name>
<dbReference type="OrthoDB" id="3553547at2759"/>
<evidence type="ECO:0000313" key="3">
    <source>
        <dbReference type="EMBL" id="OOF99531.1"/>
    </source>
</evidence>
<feature type="compositionally biased region" description="Polar residues" evidence="2">
    <location>
        <begin position="332"/>
        <end position="341"/>
    </location>
</feature>
<proteinExistence type="predicted"/>
<dbReference type="OMA" id="HLTHEYI"/>
<feature type="region of interest" description="Disordered" evidence="2">
    <location>
        <begin position="320"/>
        <end position="349"/>
    </location>
</feature>
<dbReference type="EMBL" id="KV907494">
    <property type="protein sequence ID" value="OOF99531.1"/>
    <property type="molecule type" value="Genomic_DNA"/>
</dbReference>